<keyword evidence="2" id="KW-1185">Reference proteome</keyword>
<proteinExistence type="predicted"/>
<reference evidence="1 2" key="1">
    <citation type="submission" date="2015-07" db="EMBL/GenBank/DDBJ databases">
        <title>The genome of Dufourea novaeangliae.</title>
        <authorList>
            <person name="Pan H."/>
            <person name="Kapheim K."/>
        </authorList>
    </citation>
    <scope>NUCLEOTIDE SEQUENCE [LARGE SCALE GENOMIC DNA]</scope>
    <source>
        <strain evidence="1">0120121106</strain>
        <tissue evidence="1">Whole body</tissue>
    </source>
</reference>
<dbReference type="AlphaFoldDB" id="A0A154PC64"/>
<evidence type="ECO:0000313" key="2">
    <source>
        <dbReference type="Proteomes" id="UP000076502"/>
    </source>
</evidence>
<gene>
    <name evidence="1" type="ORF">WN55_00191</name>
</gene>
<protein>
    <submittedName>
        <fullName evidence="1">Uncharacterized protein</fullName>
    </submittedName>
</protein>
<accession>A0A154PC64</accession>
<evidence type="ECO:0000313" key="1">
    <source>
        <dbReference type="EMBL" id="KZC09519.1"/>
    </source>
</evidence>
<organism evidence="1 2">
    <name type="scientific">Dufourea novaeangliae</name>
    <name type="common">Sweat bee</name>
    <dbReference type="NCBI Taxonomy" id="178035"/>
    <lineage>
        <taxon>Eukaryota</taxon>
        <taxon>Metazoa</taxon>
        <taxon>Ecdysozoa</taxon>
        <taxon>Arthropoda</taxon>
        <taxon>Hexapoda</taxon>
        <taxon>Insecta</taxon>
        <taxon>Pterygota</taxon>
        <taxon>Neoptera</taxon>
        <taxon>Endopterygota</taxon>
        <taxon>Hymenoptera</taxon>
        <taxon>Apocrita</taxon>
        <taxon>Aculeata</taxon>
        <taxon>Apoidea</taxon>
        <taxon>Anthophila</taxon>
        <taxon>Halictidae</taxon>
        <taxon>Rophitinae</taxon>
        <taxon>Dufourea</taxon>
    </lineage>
</organism>
<name>A0A154PC64_DUFNO</name>
<dbReference type="EMBL" id="KQ434870">
    <property type="protein sequence ID" value="KZC09519.1"/>
    <property type="molecule type" value="Genomic_DNA"/>
</dbReference>
<dbReference type="Proteomes" id="UP000076502">
    <property type="component" value="Unassembled WGS sequence"/>
</dbReference>
<sequence>MERNRRSVDGMWAQETSRGLVFQTGAERKTCGLDRRSCATIPAEIRYQQHFSRQPSTFHESA</sequence>